<sequence>MLVVYGGPTDAVEVPAANCVAVRGEPVEVPDEVGKSLLEQDTWSEVKAKPKAENKKDGDV</sequence>
<evidence type="ECO:0000313" key="2">
    <source>
        <dbReference type="EMBL" id="PWK81731.1"/>
    </source>
</evidence>
<organism evidence="2 3">
    <name type="scientific">Lentzea atacamensis</name>
    <dbReference type="NCBI Taxonomy" id="531938"/>
    <lineage>
        <taxon>Bacteria</taxon>
        <taxon>Bacillati</taxon>
        <taxon>Actinomycetota</taxon>
        <taxon>Actinomycetes</taxon>
        <taxon>Pseudonocardiales</taxon>
        <taxon>Pseudonocardiaceae</taxon>
        <taxon>Lentzea</taxon>
    </lineage>
</organism>
<gene>
    <name evidence="2" type="ORF">C8D88_116143</name>
</gene>
<dbReference type="AlphaFoldDB" id="A0A316HKI1"/>
<evidence type="ECO:0000256" key="1">
    <source>
        <dbReference type="SAM" id="MobiDB-lite"/>
    </source>
</evidence>
<dbReference type="Proteomes" id="UP000246005">
    <property type="component" value="Unassembled WGS sequence"/>
</dbReference>
<dbReference type="EMBL" id="QGHB01000016">
    <property type="protein sequence ID" value="PWK81731.1"/>
    <property type="molecule type" value="Genomic_DNA"/>
</dbReference>
<name>A0A316HKI1_9PSEU</name>
<protein>
    <submittedName>
        <fullName evidence="2">Uncharacterized protein</fullName>
    </submittedName>
</protein>
<reference evidence="2 3" key="1">
    <citation type="submission" date="2018-05" db="EMBL/GenBank/DDBJ databases">
        <title>Genomic Encyclopedia of Type Strains, Phase IV (KMG-IV): sequencing the most valuable type-strain genomes for metagenomic binning, comparative biology and taxonomic classification.</title>
        <authorList>
            <person name="Goeker M."/>
        </authorList>
    </citation>
    <scope>NUCLEOTIDE SEQUENCE [LARGE SCALE GENOMIC DNA]</scope>
    <source>
        <strain evidence="2 3">DSM 45480</strain>
    </source>
</reference>
<proteinExistence type="predicted"/>
<feature type="compositionally biased region" description="Basic and acidic residues" evidence="1">
    <location>
        <begin position="44"/>
        <end position="60"/>
    </location>
</feature>
<feature type="region of interest" description="Disordered" evidence="1">
    <location>
        <begin position="40"/>
        <end position="60"/>
    </location>
</feature>
<dbReference type="RefSeq" id="WP_109641200.1">
    <property type="nucleotide sequence ID" value="NZ_QGHB01000016.1"/>
</dbReference>
<evidence type="ECO:0000313" key="3">
    <source>
        <dbReference type="Proteomes" id="UP000246005"/>
    </source>
</evidence>
<comment type="caution">
    <text evidence="2">The sequence shown here is derived from an EMBL/GenBank/DDBJ whole genome shotgun (WGS) entry which is preliminary data.</text>
</comment>
<accession>A0A316HKI1</accession>